<comment type="caution">
    <text evidence="3">Lacks conserved residue(s) required for the propagation of feature annotation.</text>
</comment>
<dbReference type="RefSeq" id="WP_197661487.1">
    <property type="nucleotide sequence ID" value="NZ_JAEAGR010000010.1"/>
</dbReference>
<dbReference type="GO" id="GO:0005737">
    <property type="term" value="C:cytoplasm"/>
    <property type="evidence" value="ECO:0007669"/>
    <property type="project" value="UniProtKB-SubCell"/>
</dbReference>
<dbReference type="PIRSF" id="PIRSF006305">
    <property type="entry name" value="Maf"/>
    <property type="match status" value="1"/>
</dbReference>
<comment type="subcellular location">
    <subcellularLocation>
        <location evidence="3">Cytoplasm</location>
    </subcellularLocation>
</comment>
<feature type="site" description="Important for substrate specificity" evidence="3">
    <location>
        <position position="160"/>
    </location>
</feature>
<dbReference type="Pfam" id="PF02545">
    <property type="entry name" value="Maf"/>
    <property type="match status" value="1"/>
</dbReference>
<dbReference type="HAMAP" id="MF_00528">
    <property type="entry name" value="Maf"/>
    <property type="match status" value="1"/>
</dbReference>
<comment type="cofactor">
    <cofactor evidence="1 3">
        <name>a divalent metal cation</name>
        <dbReference type="ChEBI" id="CHEBI:60240"/>
    </cofactor>
</comment>
<dbReference type="InterPro" id="IPR003697">
    <property type="entry name" value="Maf-like"/>
</dbReference>
<dbReference type="AlphaFoldDB" id="A0A8J7H393"/>
<keyword evidence="3" id="KW-0963">Cytoplasm</keyword>
<evidence type="ECO:0000256" key="1">
    <source>
        <dbReference type="ARBA" id="ARBA00001968"/>
    </source>
</evidence>
<dbReference type="Gene3D" id="3.90.950.10">
    <property type="match status" value="1"/>
</dbReference>
<evidence type="ECO:0000256" key="3">
    <source>
        <dbReference type="HAMAP-Rule" id="MF_00528"/>
    </source>
</evidence>
<comment type="function">
    <text evidence="3">Nucleoside triphosphate pyrophosphatase that hydrolyzes dTTP and UTP. May have a dual role in cell division arrest and in preventing the incorporation of modified nucleotides into cellular nucleic acids.</text>
</comment>
<name>A0A8J7H393_9FIRM</name>
<keyword evidence="3" id="KW-0546">Nucleotide metabolism</keyword>
<dbReference type="CDD" id="cd00555">
    <property type="entry name" value="Maf"/>
    <property type="match status" value="1"/>
</dbReference>
<reference evidence="4" key="1">
    <citation type="submission" date="2020-12" db="EMBL/GenBank/DDBJ databases">
        <title>M. sibirica DSM 26468T genome.</title>
        <authorList>
            <person name="Thieme N."/>
            <person name="Rettenmaier R."/>
            <person name="Zverlov V."/>
            <person name="Liebl W."/>
        </authorList>
    </citation>
    <scope>NUCLEOTIDE SEQUENCE</scope>
    <source>
        <strain evidence="4">DSM 26468</strain>
    </source>
</reference>
<sequence length="200" mass="22418">MFRIILASESPRRKEIMETMGIPFEAMASNVEEVVRETLPEEMVQALAKLKSVNIAERIGHSDEDSIIIGADTMVFYQGHALGKPKDRADAIRILEMIADDSHEVYTGVSIIIRRKGYKERIISFAVCTKVTVQPLTRQQIEDYVATGEPMDKAGAYGIQGSFGIFIQGIEGDYYNVVGFPIAKIYEELLHYGIDIKNIK</sequence>
<comment type="catalytic activity">
    <reaction evidence="3">
        <text>UTP + H2O = UMP + diphosphate + H(+)</text>
        <dbReference type="Rhea" id="RHEA:29395"/>
        <dbReference type="ChEBI" id="CHEBI:15377"/>
        <dbReference type="ChEBI" id="CHEBI:15378"/>
        <dbReference type="ChEBI" id="CHEBI:33019"/>
        <dbReference type="ChEBI" id="CHEBI:46398"/>
        <dbReference type="ChEBI" id="CHEBI:57865"/>
        <dbReference type="EC" id="3.6.1.9"/>
    </reaction>
</comment>
<feature type="active site" description="Proton acceptor" evidence="3">
    <location>
        <position position="72"/>
    </location>
</feature>
<dbReference type="GO" id="GO:0009117">
    <property type="term" value="P:nucleotide metabolic process"/>
    <property type="evidence" value="ECO:0007669"/>
    <property type="project" value="UniProtKB-KW"/>
</dbReference>
<organism evidence="4 5">
    <name type="scientific">Mobilitalea sibirica</name>
    <dbReference type="NCBI Taxonomy" id="1462919"/>
    <lineage>
        <taxon>Bacteria</taxon>
        <taxon>Bacillati</taxon>
        <taxon>Bacillota</taxon>
        <taxon>Clostridia</taxon>
        <taxon>Lachnospirales</taxon>
        <taxon>Lachnospiraceae</taxon>
        <taxon>Mobilitalea</taxon>
    </lineage>
</organism>
<dbReference type="GO" id="GO:0047429">
    <property type="term" value="F:nucleoside triphosphate diphosphatase activity"/>
    <property type="evidence" value="ECO:0007669"/>
    <property type="project" value="UniProtKB-EC"/>
</dbReference>
<dbReference type="PANTHER" id="PTHR43213:SF5">
    <property type="entry name" value="BIFUNCTIONAL DTTP_UTP PYROPHOSPHATASE_METHYLTRANSFERASE PROTEIN-RELATED"/>
    <property type="match status" value="1"/>
</dbReference>
<feature type="site" description="Important for substrate specificity" evidence="3">
    <location>
        <position position="12"/>
    </location>
</feature>
<dbReference type="Proteomes" id="UP000623269">
    <property type="component" value="Unassembled WGS sequence"/>
</dbReference>
<keyword evidence="5" id="KW-1185">Reference proteome</keyword>
<feature type="site" description="Important for substrate specificity" evidence="3">
    <location>
        <position position="73"/>
    </location>
</feature>
<proteinExistence type="inferred from homology"/>
<accession>A0A8J7H393</accession>
<evidence type="ECO:0000256" key="2">
    <source>
        <dbReference type="ARBA" id="ARBA00022801"/>
    </source>
</evidence>
<protein>
    <recommendedName>
        <fullName evidence="3">dTTP/UTP pyrophosphatase</fullName>
        <shortName evidence="3">dTTPase/UTPase</shortName>
        <ecNumber evidence="3">3.6.1.9</ecNumber>
    </recommendedName>
    <alternativeName>
        <fullName evidence="3">Nucleoside triphosphate pyrophosphatase</fullName>
    </alternativeName>
    <alternativeName>
        <fullName evidence="3">Nucleotide pyrophosphatase</fullName>
        <shortName evidence="3">Nucleotide PPase</shortName>
    </alternativeName>
</protein>
<comment type="similarity">
    <text evidence="3">Belongs to the Maf family. YhdE subfamily.</text>
</comment>
<evidence type="ECO:0000313" key="5">
    <source>
        <dbReference type="Proteomes" id="UP000623269"/>
    </source>
</evidence>
<dbReference type="NCBIfam" id="TIGR00172">
    <property type="entry name" value="maf"/>
    <property type="match status" value="1"/>
</dbReference>
<dbReference type="EC" id="3.6.1.9" evidence="3"/>
<keyword evidence="2 3" id="KW-0378">Hydrolase</keyword>
<comment type="caution">
    <text evidence="4">The sequence shown here is derived from an EMBL/GenBank/DDBJ whole genome shotgun (WGS) entry which is preliminary data.</text>
</comment>
<dbReference type="InterPro" id="IPR029001">
    <property type="entry name" value="ITPase-like_fam"/>
</dbReference>
<comment type="catalytic activity">
    <reaction evidence="3">
        <text>dTTP + H2O = dTMP + diphosphate + H(+)</text>
        <dbReference type="Rhea" id="RHEA:28534"/>
        <dbReference type="ChEBI" id="CHEBI:15377"/>
        <dbReference type="ChEBI" id="CHEBI:15378"/>
        <dbReference type="ChEBI" id="CHEBI:33019"/>
        <dbReference type="ChEBI" id="CHEBI:37568"/>
        <dbReference type="ChEBI" id="CHEBI:63528"/>
        <dbReference type="EC" id="3.6.1.9"/>
    </reaction>
</comment>
<gene>
    <name evidence="4" type="primary">maf</name>
    <name evidence="4" type="ORF">I5677_10205</name>
</gene>
<evidence type="ECO:0000313" key="4">
    <source>
        <dbReference type="EMBL" id="MBH1941265.1"/>
    </source>
</evidence>
<dbReference type="SUPFAM" id="SSF52972">
    <property type="entry name" value="ITPase-like"/>
    <property type="match status" value="1"/>
</dbReference>
<dbReference type="PANTHER" id="PTHR43213">
    <property type="entry name" value="BIFUNCTIONAL DTTP/UTP PYROPHOSPHATASE/METHYLTRANSFERASE PROTEIN-RELATED"/>
    <property type="match status" value="1"/>
</dbReference>
<dbReference type="EMBL" id="JAEAGR010000010">
    <property type="protein sequence ID" value="MBH1941265.1"/>
    <property type="molecule type" value="Genomic_DNA"/>
</dbReference>